<accession>A0A8D9EAS0</accession>
<dbReference type="AlphaFoldDB" id="A0A8D9EAS0"/>
<reference evidence="1" key="1">
    <citation type="submission" date="2021-05" db="EMBL/GenBank/DDBJ databases">
        <authorList>
            <person name="Alioto T."/>
            <person name="Alioto T."/>
            <person name="Gomez Garrido J."/>
        </authorList>
    </citation>
    <scope>NUCLEOTIDE SEQUENCE</scope>
</reference>
<protein>
    <submittedName>
        <fullName evidence="1">Uncharacterized protein</fullName>
    </submittedName>
</protein>
<sequence>MSCQPSSSPTLRVTSSFLTTAELGDMFYEGMLTRCDFCWRKRSYVFAHLVGWSNIDLKPQLIKSSGLVVSAIQHHQKCPPCFCYFLRCCCRIIKAPNVGQEVRIFLYSLQ</sequence>
<name>A0A8D9EAS0_9HEMI</name>
<dbReference type="EMBL" id="HBUF01477672">
    <property type="protein sequence ID" value="CAG6744885.1"/>
    <property type="molecule type" value="Transcribed_RNA"/>
</dbReference>
<proteinExistence type="predicted"/>
<organism evidence="1">
    <name type="scientific">Cacopsylla melanoneura</name>
    <dbReference type="NCBI Taxonomy" id="428564"/>
    <lineage>
        <taxon>Eukaryota</taxon>
        <taxon>Metazoa</taxon>
        <taxon>Ecdysozoa</taxon>
        <taxon>Arthropoda</taxon>
        <taxon>Hexapoda</taxon>
        <taxon>Insecta</taxon>
        <taxon>Pterygota</taxon>
        <taxon>Neoptera</taxon>
        <taxon>Paraneoptera</taxon>
        <taxon>Hemiptera</taxon>
        <taxon>Sternorrhyncha</taxon>
        <taxon>Psylloidea</taxon>
        <taxon>Psyllidae</taxon>
        <taxon>Psyllinae</taxon>
        <taxon>Cacopsylla</taxon>
    </lineage>
</organism>
<evidence type="ECO:0000313" key="1">
    <source>
        <dbReference type="EMBL" id="CAG6744885.1"/>
    </source>
</evidence>